<gene>
    <name evidence="1" type="ORF">I5L79_20635</name>
</gene>
<evidence type="ECO:0000313" key="2">
    <source>
        <dbReference type="Proteomes" id="UP000601099"/>
    </source>
</evidence>
<name>A0ABS0L947_9BACT</name>
<keyword evidence="2" id="KW-1185">Reference proteome</keyword>
<organism evidence="1 2">
    <name type="scientific">Hymenobacter guriensis</name>
    <dbReference type="NCBI Taxonomy" id="2793065"/>
    <lineage>
        <taxon>Bacteria</taxon>
        <taxon>Pseudomonadati</taxon>
        <taxon>Bacteroidota</taxon>
        <taxon>Cytophagia</taxon>
        <taxon>Cytophagales</taxon>
        <taxon>Hymenobacteraceae</taxon>
        <taxon>Hymenobacter</taxon>
    </lineage>
</organism>
<reference evidence="1 2" key="1">
    <citation type="submission" date="2020-11" db="EMBL/GenBank/DDBJ databases">
        <title>Hymenobacter sp.</title>
        <authorList>
            <person name="Kim M.K."/>
        </authorList>
    </citation>
    <scope>NUCLEOTIDE SEQUENCE [LARGE SCALE GENOMIC DNA]</scope>
    <source>
        <strain evidence="1 2">BT594</strain>
    </source>
</reference>
<evidence type="ECO:0000313" key="1">
    <source>
        <dbReference type="EMBL" id="MBG8555962.1"/>
    </source>
</evidence>
<dbReference type="EMBL" id="JADWYK010000018">
    <property type="protein sequence ID" value="MBG8555962.1"/>
    <property type="molecule type" value="Genomic_DNA"/>
</dbReference>
<proteinExistence type="predicted"/>
<dbReference type="RefSeq" id="WP_196956983.1">
    <property type="nucleotide sequence ID" value="NZ_JADWYK010000018.1"/>
</dbReference>
<accession>A0ABS0L947</accession>
<protein>
    <submittedName>
        <fullName evidence="1">Uncharacterized protein</fullName>
    </submittedName>
</protein>
<sequence length="117" mass="13136">MSVPYRTLFLLEADTTYILEIKRLDVQSANPADVYSWLRFDKATQMLELLEFVSMTKADGEQQREFQQGSLRFTPTQGQYQPIGGSAPLALRVLAPAELPDELDAAVQQFLASRPAN</sequence>
<dbReference type="Proteomes" id="UP000601099">
    <property type="component" value="Unassembled WGS sequence"/>
</dbReference>
<comment type="caution">
    <text evidence="1">The sequence shown here is derived from an EMBL/GenBank/DDBJ whole genome shotgun (WGS) entry which is preliminary data.</text>
</comment>